<dbReference type="EMBL" id="BJUB01000002">
    <property type="protein sequence ID" value="GEK20237.1"/>
    <property type="molecule type" value="Genomic_DNA"/>
</dbReference>
<protein>
    <recommendedName>
        <fullName evidence="4">Phage holin family protein</fullName>
    </recommendedName>
</protein>
<organism evidence="2 3">
    <name type="scientific">Cellulomonas xylanilytica</name>
    <dbReference type="NCBI Taxonomy" id="233583"/>
    <lineage>
        <taxon>Bacteria</taxon>
        <taxon>Bacillati</taxon>
        <taxon>Actinomycetota</taxon>
        <taxon>Actinomycetes</taxon>
        <taxon>Micrococcales</taxon>
        <taxon>Cellulomonadaceae</taxon>
        <taxon>Cellulomonas</taxon>
    </lineage>
</organism>
<evidence type="ECO:0000313" key="2">
    <source>
        <dbReference type="EMBL" id="GEK20237.1"/>
    </source>
</evidence>
<accession>A0A510UZZ3</accession>
<keyword evidence="1" id="KW-1133">Transmembrane helix</keyword>
<dbReference type="AlphaFoldDB" id="A0A510UZZ3"/>
<dbReference type="RefSeq" id="WP_146925737.1">
    <property type="nucleotide sequence ID" value="NZ_BJUB01000002.1"/>
</dbReference>
<evidence type="ECO:0008006" key="4">
    <source>
        <dbReference type="Google" id="ProtNLM"/>
    </source>
</evidence>
<evidence type="ECO:0000256" key="1">
    <source>
        <dbReference type="SAM" id="Phobius"/>
    </source>
</evidence>
<gene>
    <name evidence="2" type="ORF">CXY01_07570</name>
</gene>
<dbReference type="InterPro" id="IPR009937">
    <property type="entry name" value="Phage_holin_3_6"/>
</dbReference>
<dbReference type="OrthoDB" id="4827050at2"/>
<keyword evidence="1" id="KW-0812">Transmembrane</keyword>
<comment type="caution">
    <text evidence="2">The sequence shown here is derived from an EMBL/GenBank/DDBJ whole genome shotgun (WGS) entry which is preliminary data.</text>
</comment>
<keyword evidence="1" id="KW-0472">Membrane</keyword>
<proteinExistence type="predicted"/>
<dbReference type="Pfam" id="PF07332">
    <property type="entry name" value="Phage_holin_3_6"/>
    <property type="match status" value="1"/>
</dbReference>
<sequence length="146" mass="15809">MTSTPGADRPRSFFDRLTEPFADRAREKFEQAEDHVREAIQHEIDAVARSVRTRAIEVRPSAIGFAAAALLSFFGLALLITAAVLGLSHAVDPWLAALIIGVALLLIGAGVAAWAKRRLPPAPSVSVVRIHEPVHPAEEQVHPWAD</sequence>
<feature type="transmembrane region" description="Helical" evidence="1">
    <location>
        <begin position="62"/>
        <end position="88"/>
    </location>
</feature>
<name>A0A510UZZ3_9CELL</name>
<reference evidence="2 3" key="1">
    <citation type="submission" date="2019-07" db="EMBL/GenBank/DDBJ databases">
        <title>Whole genome shotgun sequence of Cellulomonas xylanilytica NBRC 101102.</title>
        <authorList>
            <person name="Hosoyama A."/>
            <person name="Uohara A."/>
            <person name="Ohji S."/>
            <person name="Ichikawa N."/>
        </authorList>
    </citation>
    <scope>NUCLEOTIDE SEQUENCE [LARGE SCALE GENOMIC DNA]</scope>
    <source>
        <strain evidence="2 3">NBRC 101102</strain>
    </source>
</reference>
<keyword evidence="3" id="KW-1185">Reference proteome</keyword>
<evidence type="ECO:0000313" key="3">
    <source>
        <dbReference type="Proteomes" id="UP000321118"/>
    </source>
</evidence>
<feature type="transmembrane region" description="Helical" evidence="1">
    <location>
        <begin position="94"/>
        <end position="115"/>
    </location>
</feature>
<dbReference type="Proteomes" id="UP000321118">
    <property type="component" value="Unassembled WGS sequence"/>
</dbReference>